<name>A0A844CVR0_9BURK</name>
<dbReference type="Proteomes" id="UP000439986">
    <property type="component" value="Unassembled WGS sequence"/>
</dbReference>
<evidence type="ECO:0000256" key="2">
    <source>
        <dbReference type="ARBA" id="ARBA00005182"/>
    </source>
</evidence>
<reference evidence="9 10" key="1">
    <citation type="submission" date="2019-11" db="EMBL/GenBank/DDBJ databases">
        <title>Novel species isolated from a subtropical stream in China.</title>
        <authorList>
            <person name="Lu H."/>
        </authorList>
    </citation>
    <scope>NUCLEOTIDE SEQUENCE [LARGE SCALE GENOMIC DNA]</scope>
    <source>
        <strain evidence="9 10">FT26W</strain>
    </source>
</reference>
<dbReference type="GO" id="GO:0042597">
    <property type="term" value="C:periplasmic space"/>
    <property type="evidence" value="ECO:0007669"/>
    <property type="project" value="UniProtKB-SubCell"/>
</dbReference>
<proteinExistence type="predicted"/>
<dbReference type="GO" id="GO:0016740">
    <property type="term" value="F:transferase activity"/>
    <property type="evidence" value="ECO:0007669"/>
    <property type="project" value="UniProtKB-KW"/>
</dbReference>
<organism evidence="9 10">
    <name type="scientific">Duganella aquatilis</name>
    <dbReference type="NCBI Taxonomy" id="2666082"/>
    <lineage>
        <taxon>Bacteria</taxon>
        <taxon>Pseudomonadati</taxon>
        <taxon>Pseudomonadota</taxon>
        <taxon>Betaproteobacteria</taxon>
        <taxon>Burkholderiales</taxon>
        <taxon>Oxalobacteraceae</taxon>
        <taxon>Telluria group</taxon>
        <taxon>Duganella</taxon>
    </lineage>
</organism>
<evidence type="ECO:0000256" key="5">
    <source>
        <dbReference type="ARBA" id="ARBA00022764"/>
    </source>
</evidence>
<gene>
    <name evidence="9" type="ORF">GJ698_01990</name>
</gene>
<evidence type="ECO:0000313" key="9">
    <source>
        <dbReference type="EMBL" id="MRW82861.1"/>
    </source>
</evidence>
<accession>A0A844CVR0</accession>
<dbReference type="Pfam" id="PF16822">
    <property type="entry name" value="ALGX"/>
    <property type="match status" value="1"/>
</dbReference>
<feature type="chain" id="PRO_5032409980" evidence="7">
    <location>
        <begin position="25"/>
        <end position="329"/>
    </location>
</feature>
<dbReference type="EMBL" id="WKJL01000001">
    <property type="protein sequence ID" value="MRW82861.1"/>
    <property type="molecule type" value="Genomic_DNA"/>
</dbReference>
<evidence type="ECO:0000256" key="1">
    <source>
        <dbReference type="ARBA" id="ARBA00004418"/>
    </source>
</evidence>
<keyword evidence="6" id="KW-0016">Alginate biosynthesis</keyword>
<keyword evidence="4 7" id="KW-0732">Signal</keyword>
<dbReference type="UniPathway" id="UPA00286"/>
<dbReference type="AlphaFoldDB" id="A0A844CVR0"/>
<evidence type="ECO:0000313" key="10">
    <source>
        <dbReference type="Proteomes" id="UP000439986"/>
    </source>
</evidence>
<evidence type="ECO:0000259" key="8">
    <source>
        <dbReference type="Pfam" id="PF16822"/>
    </source>
</evidence>
<comment type="caution">
    <text evidence="9">The sequence shown here is derived from an EMBL/GenBank/DDBJ whole genome shotgun (WGS) entry which is preliminary data.</text>
</comment>
<feature type="signal peptide" evidence="7">
    <location>
        <begin position="1"/>
        <end position="24"/>
    </location>
</feature>
<evidence type="ECO:0000256" key="7">
    <source>
        <dbReference type="SAM" id="SignalP"/>
    </source>
</evidence>
<dbReference type="GO" id="GO:0042121">
    <property type="term" value="P:alginic acid biosynthetic process"/>
    <property type="evidence" value="ECO:0007669"/>
    <property type="project" value="UniProtKB-UniPathway"/>
</dbReference>
<sequence>MFVLSPLRRVAAGAVVLLCTSAQAAPSVIEGKDGWLFAGWESADKIDRATLANNVKLLQEAQSMLAAQHIGLLVMVVPSKAPLYPQRLPAGATLSADMAHRYDEVLAQLEKAGVPSFDDRAVLQAVEGSAVEGGDGAKASAFYRSDYHWTAWSAEASAAAVAKLIASRWPLAPSSSPGTTLGAWTTDRHYGDLAENFMSPEDRKRIGRESYTVRTTPEPVGGLLDGAPPQVVVVGNSFVQPYLGFPQKLSNALGRPVGLTWNPGNISPWKTLLDAVSTPGFAQHKPKLVVWQFNEARMETALDSTAAWDAGSAMSPAAWRGKLNAALKQ</sequence>
<evidence type="ECO:0000256" key="3">
    <source>
        <dbReference type="ARBA" id="ARBA00022679"/>
    </source>
</evidence>
<keyword evidence="10" id="KW-1185">Reference proteome</keyword>
<keyword evidence="3" id="KW-0808">Transferase</keyword>
<evidence type="ECO:0000256" key="4">
    <source>
        <dbReference type="ARBA" id="ARBA00022729"/>
    </source>
</evidence>
<comment type="subcellular location">
    <subcellularLocation>
        <location evidence="1">Periplasm</location>
    </subcellularLocation>
</comment>
<comment type="pathway">
    <text evidence="2">Glycan biosynthesis; alginate biosynthesis.</text>
</comment>
<dbReference type="InterPro" id="IPR031811">
    <property type="entry name" value="ALGX/ALGJ_SGNH-like"/>
</dbReference>
<feature type="domain" description="AlgX/AlgJ SGNH hydrolase-like" evidence="8">
    <location>
        <begin position="28"/>
        <end position="295"/>
    </location>
</feature>
<evidence type="ECO:0000256" key="6">
    <source>
        <dbReference type="ARBA" id="ARBA00022841"/>
    </source>
</evidence>
<keyword evidence="5" id="KW-0574">Periplasm</keyword>
<protein>
    <submittedName>
        <fullName evidence="9">Twin-arginine translocation pathway signal</fullName>
    </submittedName>
</protein>